<feature type="transmembrane region" description="Helical" evidence="6">
    <location>
        <begin position="402"/>
        <end position="426"/>
    </location>
</feature>
<keyword evidence="3 6" id="KW-0812">Transmembrane</keyword>
<dbReference type="Proteomes" id="UP000886890">
    <property type="component" value="Unassembled WGS sequence"/>
</dbReference>
<accession>A0A9D1XEH0</accession>
<feature type="transmembrane region" description="Helical" evidence="6">
    <location>
        <begin position="32"/>
        <end position="54"/>
    </location>
</feature>
<comment type="caution">
    <text evidence="8">The sequence shown here is derived from an EMBL/GenBank/DDBJ whole genome shotgun (WGS) entry which is preliminary data.</text>
</comment>
<proteinExistence type="predicted"/>
<keyword evidence="2" id="KW-1003">Cell membrane</keyword>
<protein>
    <submittedName>
        <fullName evidence="8">Type II secretion system F family protein</fullName>
    </submittedName>
</protein>
<sequence length="427" mass="48076">MIGIHLITGAGLLLWYYWRKKNGKSDVMEKRIFLFAVIGNIAGLALTTAAYWNAGLGAEPAVEKGSYGEQARAEAFEVSQENGENQKITVLVPARQYREEEIEEWLEQAEKVLDTVILGENASLQHVDQDLNLVSQIPDSPVTVSWDTNEPLLVGYEGKVSDEVPEEGAEVQLKATLTLQGETQECIRRIVVYPKQQEKSLEQLVQEAAEEKNTDAAEELYYLPEEINGQKLIWKKIPDRTGGLIAVFALLAALLYGGTRMEKREEARRTREEEIQKDYPEIVSALVLLLGAGLSMRKALERIALDYQIRRKTKSFRARPAYEELLYTWQEMESGISEGNAYEHLGARCQGTSYRALATLLTQNLKKGSKGLLELLEQESSEAFEERRRRARAEGEKAGTKLLLPMMLMLGVVFLLILVPAFLSFYA</sequence>
<evidence type="ECO:0000313" key="9">
    <source>
        <dbReference type="Proteomes" id="UP000886890"/>
    </source>
</evidence>
<evidence type="ECO:0000259" key="7">
    <source>
        <dbReference type="Pfam" id="PF00482"/>
    </source>
</evidence>
<keyword evidence="4 6" id="KW-1133">Transmembrane helix</keyword>
<organism evidence="8 9">
    <name type="scientific">Candidatus Fusicatenibacter merdavium</name>
    <dbReference type="NCBI Taxonomy" id="2838600"/>
    <lineage>
        <taxon>Bacteria</taxon>
        <taxon>Bacillati</taxon>
        <taxon>Bacillota</taxon>
        <taxon>Clostridia</taxon>
        <taxon>Lachnospirales</taxon>
        <taxon>Lachnospiraceae</taxon>
        <taxon>Fusicatenibacter</taxon>
    </lineage>
</organism>
<dbReference type="AlphaFoldDB" id="A0A9D1XEH0"/>
<evidence type="ECO:0000256" key="5">
    <source>
        <dbReference type="ARBA" id="ARBA00023136"/>
    </source>
</evidence>
<reference evidence="8" key="2">
    <citation type="submission" date="2021-04" db="EMBL/GenBank/DDBJ databases">
        <authorList>
            <person name="Gilroy R."/>
        </authorList>
    </citation>
    <scope>NUCLEOTIDE SEQUENCE</scope>
    <source>
        <strain evidence="8">CHK183-1962</strain>
    </source>
</reference>
<feature type="domain" description="Type II secretion system protein GspF" evidence="7">
    <location>
        <begin position="285"/>
        <end position="420"/>
    </location>
</feature>
<evidence type="ECO:0000313" key="8">
    <source>
        <dbReference type="EMBL" id="HIX77700.1"/>
    </source>
</evidence>
<evidence type="ECO:0000256" key="3">
    <source>
        <dbReference type="ARBA" id="ARBA00022692"/>
    </source>
</evidence>
<reference evidence="8" key="1">
    <citation type="journal article" date="2021" name="PeerJ">
        <title>Extensive microbial diversity within the chicken gut microbiome revealed by metagenomics and culture.</title>
        <authorList>
            <person name="Gilroy R."/>
            <person name="Ravi A."/>
            <person name="Getino M."/>
            <person name="Pursley I."/>
            <person name="Horton D.L."/>
            <person name="Alikhan N.F."/>
            <person name="Baker D."/>
            <person name="Gharbi K."/>
            <person name="Hall N."/>
            <person name="Watson M."/>
            <person name="Adriaenssens E.M."/>
            <person name="Foster-Nyarko E."/>
            <person name="Jarju S."/>
            <person name="Secka A."/>
            <person name="Antonio M."/>
            <person name="Oren A."/>
            <person name="Chaudhuri R.R."/>
            <person name="La Ragione R."/>
            <person name="Hildebrand F."/>
            <person name="Pallen M.J."/>
        </authorList>
    </citation>
    <scope>NUCLEOTIDE SEQUENCE</scope>
    <source>
        <strain evidence="8">CHK183-1962</strain>
    </source>
</reference>
<gene>
    <name evidence="8" type="ORF">H9734_08930</name>
</gene>
<dbReference type="PANTHER" id="PTHR35007">
    <property type="entry name" value="INTEGRAL MEMBRANE PROTEIN-RELATED"/>
    <property type="match status" value="1"/>
</dbReference>
<dbReference type="GO" id="GO:0005886">
    <property type="term" value="C:plasma membrane"/>
    <property type="evidence" value="ECO:0007669"/>
    <property type="project" value="UniProtKB-SubCell"/>
</dbReference>
<dbReference type="Pfam" id="PF00482">
    <property type="entry name" value="T2SSF"/>
    <property type="match status" value="1"/>
</dbReference>
<dbReference type="PANTHER" id="PTHR35007:SF2">
    <property type="entry name" value="PILUS ASSEMBLE PROTEIN"/>
    <property type="match status" value="1"/>
</dbReference>
<evidence type="ECO:0000256" key="2">
    <source>
        <dbReference type="ARBA" id="ARBA00022475"/>
    </source>
</evidence>
<comment type="subcellular location">
    <subcellularLocation>
        <location evidence="1">Cell membrane</location>
        <topology evidence="1">Multi-pass membrane protein</topology>
    </subcellularLocation>
</comment>
<evidence type="ECO:0000256" key="4">
    <source>
        <dbReference type="ARBA" id="ARBA00022989"/>
    </source>
</evidence>
<dbReference type="EMBL" id="DXEK01000150">
    <property type="protein sequence ID" value="HIX77700.1"/>
    <property type="molecule type" value="Genomic_DNA"/>
</dbReference>
<evidence type="ECO:0000256" key="1">
    <source>
        <dbReference type="ARBA" id="ARBA00004651"/>
    </source>
</evidence>
<keyword evidence="5 6" id="KW-0472">Membrane</keyword>
<evidence type="ECO:0000256" key="6">
    <source>
        <dbReference type="SAM" id="Phobius"/>
    </source>
</evidence>
<feature type="transmembrane region" description="Helical" evidence="6">
    <location>
        <begin position="241"/>
        <end position="259"/>
    </location>
</feature>
<dbReference type="InterPro" id="IPR018076">
    <property type="entry name" value="T2SS_GspF_dom"/>
</dbReference>
<name>A0A9D1XEH0_9FIRM</name>